<dbReference type="EMBL" id="DVHM01000048">
    <property type="protein sequence ID" value="HIR70216.1"/>
    <property type="molecule type" value="Genomic_DNA"/>
</dbReference>
<dbReference type="InterPro" id="IPR006145">
    <property type="entry name" value="PsdUridine_synth_RsuA/RluA"/>
</dbReference>
<dbReference type="SUPFAM" id="SSF55120">
    <property type="entry name" value="Pseudouridine synthase"/>
    <property type="match status" value="1"/>
</dbReference>
<evidence type="ECO:0000256" key="3">
    <source>
        <dbReference type="ARBA" id="ARBA00033164"/>
    </source>
</evidence>
<protein>
    <recommendedName>
        <fullName evidence="2">RNA pseudouridylate synthase</fullName>
    </recommendedName>
    <alternativeName>
        <fullName evidence="3">RNA-uridine isomerase</fullName>
    </alternativeName>
</protein>
<dbReference type="InterPro" id="IPR050188">
    <property type="entry name" value="RluA_PseudoU_synthase"/>
</dbReference>
<evidence type="ECO:0000313" key="6">
    <source>
        <dbReference type="Proteomes" id="UP000823912"/>
    </source>
</evidence>
<sequence length="229" mass="25931">MEVIYEDEQILICYKPAGLATQTSSIVQEDMVSQVKNYRKGKGEDPYVGVVHRLDQPVEGLLVFAKTPRAADLLGKQLQRHQMQKCYLAIINRSSFPSRGVLEDYMVKDAMTGRARVVDEHDPRAKIARLSYEVIEECGAEKLLDIRLQTGRFHQIRAQLAARNAPIVGDAKYGGTATGRPLCLCAYRLIFRHPATGEEVEFAIRPRGEDFRDFTSLPRLIPMKPDTRR</sequence>
<gene>
    <name evidence="5" type="ORF">IAA55_02915</name>
</gene>
<dbReference type="AlphaFoldDB" id="A0A9D1JA28"/>
<reference evidence="5" key="2">
    <citation type="journal article" date="2021" name="PeerJ">
        <title>Extensive microbial diversity within the chicken gut microbiome revealed by metagenomics and culture.</title>
        <authorList>
            <person name="Gilroy R."/>
            <person name="Ravi A."/>
            <person name="Getino M."/>
            <person name="Pursley I."/>
            <person name="Horton D.L."/>
            <person name="Alikhan N.F."/>
            <person name="Baker D."/>
            <person name="Gharbi K."/>
            <person name="Hall N."/>
            <person name="Watson M."/>
            <person name="Adriaenssens E.M."/>
            <person name="Foster-Nyarko E."/>
            <person name="Jarju S."/>
            <person name="Secka A."/>
            <person name="Antonio M."/>
            <person name="Oren A."/>
            <person name="Chaudhuri R.R."/>
            <person name="La Ragione R."/>
            <person name="Hildebrand F."/>
            <person name="Pallen M.J."/>
        </authorList>
    </citation>
    <scope>NUCLEOTIDE SEQUENCE</scope>
    <source>
        <strain evidence="5">ChiSjej5B23-6657</strain>
    </source>
</reference>
<evidence type="ECO:0000313" key="5">
    <source>
        <dbReference type="EMBL" id="HIR70216.1"/>
    </source>
</evidence>
<evidence type="ECO:0000256" key="2">
    <source>
        <dbReference type="ARBA" id="ARBA00031870"/>
    </source>
</evidence>
<comment type="caution">
    <text evidence="5">The sequence shown here is derived from an EMBL/GenBank/DDBJ whole genome shotgun (WGS) entry which is preliminary data.</text>
</comment>
<feature type="domain" description="Pseudouridine synthase RsuA/RluA-like" evidence="4">
    <location>
        <begin position="10"/>
        <end position="162"/>
    </location>
</feature>
<dbReference type="GO" id="GO:0001522">
    <property type="term" value="P:pseudouridine synthesis"/>
    <property type="evidence" value="ECO:0007669"/>
    <property type="project" value="InterPro"/>
</dbReference>
<evidence type="ECO:0000259" key="4">
    <source>
        <dbReference type="Pfam" id="PF00849"/>
    </source>
</evidence>
<dbReference type="PANTHER" id="PTHR21600">
    <property type="entry name" value="MITOCHONDRIAL RNA PSEUDOURIDINE SYNTHASE"/>
    <property type="match status" value="1"/>
</dbReference>
<evidence type="ECO:0000256" key="1">
    <source>
        <dbReference type="ARBA" id="ARBA00000073"/>
    </source>
</evidence>
<dbReference type="GO" id="GO:0140098">
    <property type="term" value="F:catalytic activity, acting on RNA"/>
    <property type="evidence" value="ECO:0007669"/>
    <property type="project" value="UniProtKB-ARBA"/>
</dbReference>
<reference evidence="5" key="1">
    <citation type="submission" date="2020-10" db="EMBL/GenBank/DDBJ databases">
        <authorList>
            <person name="Gilroy R."/>
        </authorList>
    </citation>
    <scope>NUCLEOTIDE SEQUENCE</scope>
    <source>
        <strain evidence="5">ChiSjej5B23-6657</strain>
    </source>
</reference>
<dbReference type="Proteomes" id="UP000823912">
    <property type="component" value="Unassembled WGS sequence"/>
</dbReference>
<dbReference type="InterPro" id="IPR020103">
    <property type="entry name" value="PsdUridine_synth_cat_dom_sf"/>
</dbReference>
<accession>A0A9D1JA28</accession>
<dbReference type="GO" id="GO:0006396">
    <property type="term" value="P:RNA processing"/>
    <property type="evidence" value="ECO:0007669"/>
    <property type="project" value="UniProtKB-ARBA"/>
</dbReference>
<dbReference type="GO" id="GO:0003723">
    <property type="term" value="F:RNA binding"/>
    <property type="evidence" value="ECO:0007669"/>
    <property type="project" value="InterPro"/>
</dbReference>
<dbReference type="GO" id="GO:0009982">
    <property type="term" value="F:pseudouridine synthase activity"/>
    <property type="evidence" value="ECO:0007669"/>
    <property type="project" value="InterPro"/>
</dbReference>
<dbReference type="Gene3D" id="3.30.2350.10">
    <property type="entry name" value="Pseudouridine synthase"/>
    <property type="match status" value="1"/>
</dbReference>
<comment type="catalytic activity">
    <reaction evidence="1">
        <text>a uridine in RNA = a pseudouridine in RNA</text>
        <dbReference type="Rhea" id="RHEA:48348"/>
        <dbReference type="Rhea" id="RHEA-COMP:12068"/>
        <dbReference type="Rhea" id="RHEA-COMP:12069"/>
        <dbReference type="ChEBI" id="CHEBI:65314"/>
        <dbReference type="ChEBI" id="CHEBI:65315"/>
    </reaction>
</comment>
<organism evidence="5 6">
    <name type="scientific">Candidatus Pullilachnospira gallistercoris</name>
    <dbReference type="NCBI Taxonomy" id="2840911"/>
    <lineage>
        <taxon>Bacteria</taxon>
        <taxon>Bacillati</taxon>
        <taxon>Bacillota</taxon>
        <taxon>Clostridia</taxon>
        <taxon>Lachnospirales</taxon>
        <taxon>Lachnospiraceae</taxon>
        <taxon>Lachnospiraceae incertae sedis</taxon>
        <taxon>Candidatus Pullilachnospira</taxon>
    </lineage>
</organism>
<dbReference type="Pfam" id="PF00849">
    <property type="entry name" value="PseudoU_synth_2"/>
    <property type="match status" value="1"/>
</dbReference>
<proteinExistence type="predicted"/>
<dbReference type="CDD" id="cd02869">
    <property type="entry name" value="PseudoU_synth_RluA_like"/>
    <property type="match status" value="1"/>
</dbReference>
<name>A0A9D1JA28_9FIRM</name>